<keyword evidence="1" id="KW-0238">DNA-binding</keyword>
<organism evidence="3 4">
    <name type="scientific">Megasphaera cerevisiae DSM 20462</name>
    <dbReference type="NCBI Taxonomy" id="1122219"/>
    <lineage>
        <taxon>Bacteria</taxon>
        <taxon>Bacillati</taxon>
        <taxon>Bacillota</taxon>
        <taxon>Negativicutes</taxon>
        <taxon>Veillonellales</taxon>
        <taxon>Veillonellaceae</taxon>
        <taxon>Megasphaera</taxon>
    </lineage>
</organism>
<comment type="caution">
    <text evidence="3">The sequence shown here is derived from an EMBL/GenBank/DDBJ whole genome shotgun (WGS) entry which is preliminary data.</text>
</comment>
<dbReference type="RefSeq" id="WP_048514741.1">
    <property type="nucleotide sequence ID" value="NZ_FUXD01000031.1"/>
</dbReference>
<dbReference type="Pfam" id="PF01381">
    <property type="entry name" value="HTH_3"/>
    <property type="match status" value="1"/>
</dbReference>
<dbReference type="InterPro" id="IPR013430">
    <property type="entry name" value="Toxin_antidote_HigA"/>
</dbReference>
<reference evidence="3 4" key="1">
    <citation type="submission" date="2015-06" db="EMBL/GenBank/DDBJ databases">
        <title>Draft genome sequence of beer spoilage bacterium Megasphaera cerevisiae type strain 20462.</title>
        <authorList>
            <person name="Kutumbaka K."/>
            <person name="Pasmowitz J."/>
            <person name="Mategko J."/>
            <person name="Reyes D."/>
            <person name="Friedrich A."/>
            <person name="Han S."/>
            <person name="Martens-Habbena W."/>
            <person name="Neal-McKinney J."/>
            <person name="Janagama H.K."/>
            <person name="Nadala C."/>
            <person name="Samadpour M."/>
        </authorList>
    </citation>
    <scope>NUCLEOTIDE SEQUENCE [LARGE SCALE GENOMIC DNA]</scope>
    <source>
        <strain evidence="3 4">DSM 20462</strain>
    </source>
</reference>
<dbReference type="AlphaFoldDB" id="A0A0J6WV45"/>
<evidence type="ECO:0000256" key="1">
    <source>
        <dbReference type="ARBA" id="ARBA00023125"/>
    </source>
</evidence>
<dbReference type="InterPro" id="IPR001387">
    <property type="entry name" value="Cro/C1-type_HTH"/>
</dbReference>
<dbReference type="OrthoDB" id="9776634at2"/>
<dbReference type="SMART" id="SM00530">
    <property type="entry name" value="HTH_XRE"/>
    <property type="match status" value="1"/>
</dbReference>
<dbReference type="InterPro" id="IPR010982">
    <property type="entry name" value="Lambda_DNA-bd_dom_sf"/>
</dbReference>
<evidence type="ECO:0000259" key="2">
    <source>
        <dbReference type="PROSITE" id="PS50943"/>
    </source>
</evidence>
<protein>
    <recommendedName>
        <fullName evidence="2">HTH cro/C1-type domain-containing protein</fullName>
    </recommendedName>
</protein>
<feature type="domain" description="HTH cro/C1-type" evidence="2">
    <location>
        <begin position="24"/>
        <end position="78"/>
    </location>
</feature>
<evidence type="ECO:0000313" key="3">
    <source>
        <dbReference type="EMBL" id="KMO86043.1"/>
    </source>
</evidence>
<dbReference type="PATRIC" id="fig|1122219.3.peg.1878"/>
<sequence length="100" mass="11730">MTKETRKRLLTRKELESMHPGKAIEEYIAHTDISTEELAQRLEITPAALQRILHGEAGLSRDMMRKLSRVTDTPLDNWIEIQRRYEDALDKFTTEEYGLE</sequence>
<dbReference type="InParanoid" id="A0A0J6WV45"/>
<evidence type="ECO:0000313" key="4">
    <source>
        <dbReference type="Proteomes" id="UP000036503"/>
    </source>
</evidence>
<dbReference type="EMBL" id="LEKT01000035">
    <property type="protein sequence ID" value="KMO86043.1"/>
    <property type="molecule type" value="Genomic_DNA"/>
</dbReference>
<keyword evidence="4" id="KW-1185">Reference proteome</keyword>
<proteinExistence type="predicted"/>
<dbReference type="GO" id="GO:0003677">
    <property type="term" value="F:DNA binding"/>
    <property type="evidence" value="ECO:0007669"/>
    <property type="project" value="UniProtKB-KW"/>
</dbReference>
<gene>
    <name evidence="3" type="ORF">AB840_10205</name>
</gene>
<dbReference type="Gene3D" id="1.10.260.40">
    <property type="entry name" value="lambda repressor-like DNA-binding domains"/>
    <property type="match status" value="1"/>
</dbReference>
<dbReference type="NCBIfam" id="TIGR02607">
    <property type="entry name" value="antidote_HigA"/>
    <property type="match status" value="1"/>
</dbReference>
<dbReference type="PANTHER" id="PTHR36924:SF1">
    <property type="entry name" value="ANTITOXIN HIGA-1"/>
    <property type="match status" value="1"/>
</dbReference>
<dbReference type="PROSITE" id="PS50943">
    <property type="entry name" value="HTH_CROC1"/>
    <property type="match status" value="1"/>
</dbReference>
<dbReference type="Proteomes" id="UP000036503">
    <property type="component" value="Unassembled WGS sequence"/>
</dbReference>
<accession>A0A0J6WV45</accession>
<name>A0A0J6WV45_9FIRM</name>
<dbReference type="SUPFAM" id="SSF47413">
    <property type="entry name" value="lambda repressor-like DNA-binding domains"/>
    <property type="match status" value="1"/>
</dbReference>
<dbReference type="PANTHER" id="PTHR36924">
    <property type="entry name" value="ANTITOXIN HIGA-1"/>
    <property type="match status" value="1"/>
</dbReference>